<proteinExistence type="predicted"/>
<sequence>MKLTASWDLDRGPGVGRAAMHTFRDPSAHGNAAPAQRLVPFDVPNHVVQFYESEGSLADRVTAFMTEGLLDGQPLLVIATGPHRERFAAGLASVGFDVAELCEGGRVTFLDARETLSTFMIGSWPDAERFRCSIGDVVRQLLRGRDGVLVRAFGEMVDLLWQDGNPDGAIRLEELWNELVDGGKVALLCSYALGNFSKEAHGGQFRDVCNRHARVIPTELYTQLDEQARLREVSALQQRARAGERDRVPEGAGVRPAPGAGGARARRGRARAAPRAGDGGASGRGGGEPAEGRVPGGPLPRAADAAERDPRVDAPRERRGGGPRGRPACPRGDPAERGGAAPGHRRSARRLPHRGRQDGDPRKQHGSRRGPHRRARQRPSGGGGEGGRALTADRRVRARGGRGRRAAAAGLLEPPVQRPEVHAGSGEDRGGARPRGRVGADRGAGHGARDRAGVPAARLRAVPAGGHGHGAQARRARARGRAVPRGGARGDRGRGERGGGARRDVHRDAAAPPARGGRSARGGRRAAGLAAARACAGRRRRRRHPRAVHVHAGAGGRRGRGRGVDGGGARAARVGAVRRADQRHRHAGAGRLRADGRGPRPHRSAGEGYPRGRGDVVCGGLLPRPRHRRRVRRVRREAAGAGALHVGHRGAGRAPGPGRAGRRRRLTPGRCAARGVLVGCPPHQETAMNVPVNRRWLLASRPAGGIEEHNFTWAEEPAPELTADGQILIRNLYLSVDPAQRGWASRDTYVPAVPLGEVMRSFGAGRVVASRAPGFAPGDLVQGMVGWQDYVVLDAGGPSRPTRIPPGVSLPVALSAIGLTGLTAYFGLLDLGRPTAGETVVVSGAAGATGMMAGQIAKLKGCRVIGIAGGPDKCSFVVDQLGFDAAIDYKSEDVLARLGALCPKGIDVYFDNVGGEILDAALAHIALRGRVVLCGAISTYTAAELPPGPRNYRNLIFKRARMEGFIVIDYFDRAPEAAKELVGWVASGKIKDHHDVQEGLENAPRVLRRLFEGANLGKQLLKIADA</sequence>
<evidence type="ECO:0000259" key="3">
    <source>
        <dbReference type="SMART" id="SM00829"/>
    </source>
</evidence>
<evidence type="ECO:0000313" key="4">
    <source>
        <dbReference type="EMBL" id="AUX42844.1"/>
    </source>
</evidence>
<organism evidence="4 5">
    <name type="scientific">Sorangium cellulosum</name>
    <name type="common">Polyangium cellulosum</name>
    <dbReference type="NCBI Taxonomy" id="56"/>
    <lineage>
        <taxon>Bacteria</taxon>
        <taxon>Pseudomonadati</taxon>
        <taxon>Myxococcota</taxon>
        <taxon>Polyangia</taxon>
        <taxon>Polyangiales</taxon>
        <taxon>Polyangiaceae</taxon>
        <taxon>Sorangium</taxon>
    </lineage>
</organism>
<dbReference type="PANTHER" id="PTHR43205">
    <property type="entry name" value="PROSTAGLANDIN REDUCTASE"/>
    <property type="match status" value="1"/>
</dbReference>
<dbReference type="InterPro" id="IPR036291">
    <property type="entry name" value="NAD(P)-bd_dom_sf"/>
</dbReference>
<dbReference type="InterPro" id="IPR025847">
    <property type="entry name" value="MEDS_domain"/>
</dbReference>
<dbReference type="CDD" id="cd05288">
    <property type="entry name" value="PGDH"/>
    <property type="match status" value="1"/>
</dbReference>
<feature type="compositionally biased region" description="Basic residues" evidence="2">
    <location>
        <begin position="396"/>
        <end position="405"/>
    </location>
</feature>
<evidence type="ECO:0000256" key="1">
    <source>
        <dbReference type="ARBA" id="ARBA00023002"/>
    </source>
</evidence>
<dbReference type="InterPro" id="IPR011032">
    <property type="entry name" value="GroES-like_sf"/>
</dbReference>
<feature type="compositionally biased region" description="Basic residues" evidence="2">
    <location>
        <begin position="343"/>
        <end position="354"/>
    </location>
</feature>
<dbReference type="InterPro" id="IPR013149">
    <property type="entry name" value="ADH-like_C"/>
</dbReference>
<dbReference type="SMART" id="SM00829">
    <property type="entry name" value="PKS_ER"/>
    <property type="match status" value="1"/>
</dbReference>
<feature type="compositionally biased region" description="Basic residues" evidence="2">
    <location>
        <begin position="364"/>
        <end position="377"/>
    </location>
</feature>
<feature type="compositionally biased region" description="Gly residues" evidence="2">
    <location>
        <begin position="277"/>
        <end position="289"/>
    </location>
</feature>
<feature type="region of interest" description="Disordered" evidence="2">
    <location>
        <begin position="646"/>
        <end position="665"/>
    </location>
</feature>
<feature type="region of interest" description="Disordered" evidence="2">
    <location>
        <begin position="237"/>
        <end position="622"/>
    </location>
</feature>
<evidence type="ECO:0000313" key="5">
    <source>
        <dbReference type="Proteomes" id="UP000238348"/>
    </source>
</evidence>
<reference evidence="4 5" key="1">
    <citation type="submission" date="2015-09" db="EMBL/GenBank/DDBJ databases">
        <title>Sorangium comparison.</title>
        <authorList>
            <person name="Zaburannyi N."/>
            <person name="Bunk B."/>
            <person name="Overmann J."/>
            <person name="Mueller R."/>
        </authorList>
    </citation>
    <scope>NUCLEOTIDE SEQUENCE [LARGE SCALE GENOMIC DNA]</scope>
    <source>
        <strain evidence="4 5">So ce26</strain>
    </source>
</reference>
<feature type="compositionally biased region" description="Low complexity" evidence="2">
    <location>
        <begin position="526"/>
        <end position="535"/>
    </location>
</feature>
<dbReference type="Proteomes" id="UP000238348">
    <property type="component" value="Chromosome"/>
</dbReference>
<feature type="compositionally biased region" description="Basic and acidic residues" evidence="2">
    <location>
        <begin position="488"/>
        <end position="509"/>
    </location>
</feature>
<dbReference type="Gene3D" id="3.40.50.720">
    <property type="entry name" value="NAD(P)-binding Rossmann-like Domain"/>
    <property type="match status" value="1"/>
</dbReference>
<dbReference type="Pfam" id="PF16884">
    <property type="entry name" value="ADH_N_2"/>
    <property type="match status" value="1"/>
</dbReference>
<feature type="compositionally biased region" description="Basic residues" evidence="2">
    <location>
        <begin position="472"/>
        <end position="482"/>
    </location>
</feature>
<protein>
    <recommendedName>
        <fullName evidence="3">Enoyl reductase (ER) domain-containing protein</fullName>
    </recommendedName>
</protein>
<evidence type="ECO:0000256" key="2">
    <source>
        <dbReference type="SAM" id="MobiDB-lite"/>
    </source>
</evidence>
<dbReference type="InterPro" id="IPR020843">
    <property type="entry name" value="ER"/>
</dbReference>
<dbReference type="InterPro" id="IPR045010">
    <property type="entry name" value="MDR_fam"/>
</dbReference>
<name>A0A2L0EU82_SORCE</name>
<dbReference type="SUPFAM" id="SSF50129">
    <property type="entry name" value="GroES-like"/>
    <property type="match status" value="1"/>
</dbReference>
<dbReference type="AlphaFoldDB" id="A0A2L0EU82"/>
<gene>
    <name evidence="4" type="ORF">SOCE26_042790</name>
</gene>
<dbReference type="Gene3D" id="3.90.180.10">
    <property type="entry name" value="Medium-chain alcohol dehydrogenases, catalytic domain"/>
    <property type="match status" value="1"/>
</dbReference>
<dbReference type="Pfam" id="PF00107">
    <property type="entry name" value="ADH_zinc_N"/>
    <property type="match status" value="1"/>
</dbReference>
<dbReference type="FunFam" id="3.40.50.720:FF:000121">
    <property type="entry name" value="Prostaglandin reductase 2"/>
    <property type="match status" value="1"/>
</dbReference>
<feature type="compositionally biased region" description="Basic residues" evidence="2">
    <location>
        <begin position="536"/>
        <end position="549"/>
    </location>
</feature>
<keyword evidence="1" id="KW-0560">Oxidoreductase</keyword>
<dbReference type="InterPro" id="IPR041694">
    <property type="entry name" value="ADH_N_2"/>
</dbReference>
<feature type="compositionally biased region" description="Basic and acidic residues" evidence="2">
    <location>
        <begin position="438"/>
        <end position="452"/>
    </location>
</feature>
<feature type="compositionally biased region" description="Basic and acidic residues" evidence="2">
    <location>
        <begin position="419"/>
        <end position="431"/>
    </location>
</feature>
<dbReference type="PANTHER" id="PTHR43205:SF7">
    <property type="entry name" value="PROSTAGLANDIN REDUCTASE 1"/>
    <property type="match status" value="1"/>
</dbReference>
<dbReference type="EMBL" id="CP012673">
    <property type="protein sequence ID" value="AUX42844.1"/>
    <property type="molecule type" value="Genomic_DNA"/>
</dbReference>
<accession>A0A2L0EU82</accession>
<dbReference type="SUPFAM" id="SSF51735">
    <property type="entry name" value="NAD(P)-binding Rossmann-fold domains"/>
    <property type="match status" value="1"/>
</dbReference>
<dbReference type="Pfam" id="PF14417">
    <property type="entry name" value="MEDS"/>
    <property type="match status" value="1"/>
</dbReference>
<dbReference type="GO" id="GO:0016628">
    <property type="term" value="F:oxidoreductase activity, acting on the CH-CH group of donors, NAD or NADP as acceptor"/>
    <property type="evidence" value="ECO:0007669"/>
    <property type="project" value="InterPro"/>
</dbReference>
<feature type="domain" description="Enoyl reductase (ER)" evidence="3">
    <location>
        <begin position="704"/>
        <end position="1021"/>
    </location>
</feature>
<feature type="compositionally biased region" description="Basic and acidic residues" evidence="2">
    <location>
        <begin position="304"/>
        <end position="320"/>
    </location>
</feature>